<keyword evidence="1" id="KW-1133">Transmembrane helix</keyword>
<dbReference type="VEuPathDB" id="GiardiaDB:SS50377_24605"/>
<dbReference type="AlphaFoldDB" id="V6LIZ5"/>
<evidence type="ECO:0000313" key="3">
    <source>
        <dbReference type="EMBL" id="KAH0572494.1"/>
    </source>
</evidence>
<reference evidence="3" key="2">
    <citation type="submission" date="2020-12" db="EMBL/GenBank/DDBJ databases">
        <title>New Spironucleus salmonicida genome in near-complete chromosomes.</title>
        <authorList>
            <person name="Xu F."/>
            <person name="Kurt Z."/>
            <person name="Jimenez-Gonzalez A."/>
            <person name="Astvaldsson A."/>
            <person name="Andersson J.O."/>
            <person name="Svard S.G."/>
        </authorList>
    </citation>
    <scope>NUCLEOTIDE SEQUENCE</scope>
    <source>
        <strain evidence="3">ATCC 50377</strain>
    </source>
</reference>
<name>V6LIZ5_9EUKA</name>
<evidence type="ECO:0000313" key="4">
    <source>
        <dbReference type="Proteomes" id="UP000018208"/>
    </source>
</evidence>
<keyword evidence="1" id="KW-0472">Membrane</keyword>
<dbReference type="EMBL" id="KI546115">
    <property type="protein sequence ID" value="EST44542.1"/>
    <property type="molecule type" value="Genomic_DNA"/>
</dbReference>
<evidence type="ECO:0000313" key="2">
    <source>
        <dbReference type="EMBL" id="EST44542.1"/>
    </source>
</evidence>
<sequence>MLLVVLATFYREHAVIGRPNYIACNSSSQTNKQYLAYQGTIAELNTKIISESSLTLTSAVAPNVFDLRPALGNFEISKVAGMQQCSSSIKTDCYVLVDSSNISNAKNTACAEANVLITVASLIKEPLSAAPNMFATAEISSGVFSGLILIFYFFVAFYPAVTIQEPISMPKGEHDQ</sequence>
<protein>
    <submittedName>
        <fullName evidence="2">Uncharacterized protein</fullName>
    </submittedName>
</protein>
<dbReference type="Proteomes" id="UP000018208">
    <property type="component" value="Unassembled WGS sequence"/>
</dbReference>
<gene>
    <name evidence="2" type="ORF">SS50377_15542</name>
    <name evidence="3" type="ORF">SS50377_24605</name>
</gene>
<reference evidence="2 3" key="1">
    <citation type="journal article" date="2014" name="PLoS Genet.">
        <title>The Genome of Spironucleus salmonicida Highlights a Fish Pathogen Adapted to Fluctuating Environments.</title>
        <authorList>
            <person name="Xu F."/>
            <person name="Jerlstrom-Hultqvist J."/>
            <person name="Einarsson E."/>
            <person name="Astvaldsson A."/>
            <person name="Svard S.G."/>
            <person name="Andersson J.O."/>
        </authorList>
    </citation>
    <scope>NUCLEOTIDE SEQUENCE</scope>
    <source>
        <strain evidence="3">ATCC 50377</strain>
    </source>
</reference>
<evidence type="ECO:0000256" key="1">
    <source>
        <dbReference type="SAM" id="Phobius"/>
    </source>
</evidence>
<feature type="transmembrane region" description="Helical" evidence="1">
    <location>
        <begin position="142"/>
        <end position="161"/>
    </location>
</feature>
<dbReference type="EMBL" id="AUWU02000005">
    <property type="protein sequence ID" value="KAH0572494.1"/>
    <property type="molecule type" value="Genomic_DNA"/>
</dbReference>
<accession>V6LIZ5</accession>
<keyword evidence="4" id="KW-1185">Reference proteome</keyword>
<proteinExistence type="predicted"/>
<keyword evidence="1" id="KW-0812">Transmembrane</keyword>
<organism evidence="2">
    <name type="scientific">Spironucleus salmonicida</name>
    <dbReference type="NCBI Taxonomy" id="348837"/>
    <lineage>
        <taxon>Eukaryota</taxon>
        <taxon>Metamonada</taxon>
        <taxon>Diplomonadida</taxon>
        <taxon>Hexamitidae</taxon>
        <taxon>Hexamitinae</taxon>
        <taxon>Spironucleus</taxon>
    </lineage>
</organism>